<evidence type="ECO:0000256" key="5">
    <source>
        <dbReference type="ARBA" id="ARBA00022679"/>
    </source>
</evidence>
<feature type="domain" description="HAMP" evidence="11">
    <location>
        <begin position="163"/>
        <end position="218"/>
    </location>
</feature>
<keyword evidence="9" id="KW-1133">Transmembrane helix</keyword>
<evidence type="ECO:0000256" key="6">
    <source>
        <dbReference type="ARBA" id="ARBA00022741"/>
    </source>
</evidence>
<comment type="subcellular location">
    <subcellularLocation>
        <location evidence="2">Membrane</location>
    </subcellularLocation>
</comment>
<sequence length="448" mass="47318">MLAEVLIYVPSIANFRRNWLNDRIGAAQIAALVLDAAPAGAVPQPLSMSLLKQVGAVNVAVRSGGARRLLAASDMPPTVALNVDLREMSFWTMIRDSLATLLASEPRYIRVVGGGMGAVEFVEIVLDEAPLRAAMVGFSANILVVSLIISGITALLVYAALLRMIVRPVRRLTSNIVAFQQDPENAGRAIQPSGRSDEIGLAEKALAKMQTSLADELRHKKHLAALGLAVSKINHDLRNLLASAQLFSDRLGALSDPTAQRLAPRLIGALDRAIGFCQSTLAYGKAVERRPALQPVRLSSLVDETRDLLGLWEDAEGAEFENAVPGGLIVSADPEQLSRILLNLCRNALQAVQGQAGARIVVTARREPGRVEIDVSDNGPGVPAKAREHLFTAFSGSGRPGGTGLGLAIAAELAAAHEGSVELVPSAAGALFRVTLPDEAPGRRAGGR</sequence>
<keyword evidence="4" id="KW-0597">Phosphoprotein</keyword>
<dbReference type="InterPro" id="IPR050980">
    <property type="entry name" value="2C_sensor_his_kinase"/>
</dbReference>
<dbReference type="GO" id="GO:0007165">
    <property type="term" value="P:signal transduction"/>
    <property type="evidence" value="ECO:0007669"/>
    <property type="project" value="InterPro"/>
</dbReference>
<evidence type="ECO:0000256" key="3">
    <source>
        <dbReference type="ARBA" id="ARBA00012438"/>
    </source>
</evidence>
<evidence type="ECO:0000259" key="10">
    <source>
        <dbReference type="PROSITE" id="PS50109"/>
    </source>
</evidence>
<feature type="domain" description="Histidine kinase" evidence="10">
    <location>
        <begin position="232"/>
        <end position="440"/>
    </location>
</feature>
<dbReference type="EC" id="2.7.13.3" evidence="3"/>
<dbReference type="InterPro" id="IPR003660">
    <property type="entry name" value="HAMP_dom"/>
</dbReference>
<dbReference type="SUPFAM" id="SSF55874">
    <property type="entry name" value="ATPase domain of HSP90 chaperone/DNA topoisomerase II/histidine kinase"/>
    <property type="match status" value="1"/>
</dbReference>
<comment type="catalytic activity">
    <reaction evidence="1">
        <text>ATP + protein L-histidine = ADP + protein N-phospho-L-histidine.</text>
        <dbReference type="EC" id="2.7.13.3"/>
    </reaction>
</comment>
<evidence type="ECO:0000256" key="7">
    <source>
        <dbReference type="ARBA" id="ARBA00022777"/>
    </source>
</evidence>
<keyword evidence="6" id="KW-0547">Nucleotide-binding</keyword>
<feature type="transmembrane region" description="Helical" evidence="9">
    <location>
        <begin position="138"/>
        <end position="161"/>
    </location>
</feature>
<dbReference type="GO" id="GO:0005524">
    <property type="term" value="F:ATP binding"/>
    <property type="evidence" value="ECO:0007669"/>
    <property type="project" value="UniProtKB-KW"/>
</dbReference>
<keyword evidence="8" id="KW-0067">ATP-binding</keyword>
<keyword evidence="9" id="KW-0472">Membrane</keyword>
<keyword evidence="7 12" id="KW-0418">Kinase</keyword>
<name>A0AAU7JMX7_9HYPH</name>
<dbReference type="InterPro" id="IPR003594">
    <property type="entry name" value="HATPase_dom"/>
</dbReference>
<evidence type="ECO:0000256" key="4">
    <source>
        <dbReference type="ARBA" id="ARBA00022553"/>
    </source>
</evidence>
<dbReference type="EMBL" id="CP157484">
    <property type="protein sequence ID" value="XBO41648.1"/>
    <property type="molecule type" value="Genomic_DNA"/>
</dbReference>
<keyword evidence="9" id="KW-0812">Transmembrane</keyword>
<dbReference type="InterPro" id="IPR036890">
    <property type="entry name" value="HATPase_C_sf"/>
</dbReference>
<dbReference type="SMART" id="SM00387">
    <property type="entry name" value="HATPase_c"/>
    <property type="match status" value="1"/>
</dbReference>
<protein>
    <recommendedName>
        <fullName evidence="3">histidine kinase</fullName>
        <ecNumber evidence="3">2.7.13.3</ecNumber>
    </recommendedName>
</protein>
<dbReference type="AlphaFoldDB" id="A0AAU7JMX7"/>
<evidence type="ECO:0000256" key="1">
    <source>
        <dbReference type="ARBA" id="ARBA00000085"/>
    </source>
</evidence>
<dbReference type="GO" id="GO:0016020">
    <property type="term" value="C:membrane"/>
    <property type="evidence" value="ECO:0007669"/>
    <property type="project" value="UniProtKB-SubCell"/>
</dbReference>
<dbReference type="Gene3D" id="3.30.565.10">
    <property type="entry name" value="Histidine kinase-like ATPase, C-terminal domain"/>
    <property type="match status" value="1"/>
</dbReference>
<dbReference type="PRINTS" id="PR00344">
    <property type="entry name" value="BCTRLSENSOR"/>
</dbReference>
<gene>
    <name evidence="12" type="ORF">ABEG18_00900</name>
</gene>
<organism evidence="12">
    <name type="scientific">Alsobacter sp. KACC 23698</name>
    <dbReference type="NCBI Taxonomy" id="3149229"/>
    <lineage>
        <taxon>Bacteria</taxon>
        <taxon>Pseudomonadati</taxon>
        <taxon>Pseudomonadota</taxon>
        <taxon>Alphaproteobacteria</taxon>
        <taxon>Hyphomicrobiales</taxon>
        <taxon>Alsobacteraceae</taxon>
        <taxon>Alsobacter</taxon>
    </lineage>
</organism>
<keyword evidence="5" id="KW-0808">Transferase</keyword>
<dbReference type="PROSITE" id="PS50885">
    <property type="entry name" value="HAMP"/>
    <property type="match status" value="1"/>
</dbReference>
<evidence type="ECO:0000256" key="8">
    <source>
        <dbReference type="ARBA" id="ARBA00022840"/>
    </source>
</evidence>
<dbReference type="GO" id="GO:0004673">
    <property type="term" value="F:protein histidine kinase activity"/>
    <property type="evidence" value="ECO:0007669"/>
    <property type="project" value="UniProtKB-EC"/>
</dbReference>
<accession>A0AAU7JMX7</accession>
<dbReference type="PROSITE" id="PS50109">
    <property type="entry name" value="HIS_KIN"/>
    <property type="match status" value="1"/>
</dbReference>
<evidence type="ECO:0000256" key="2">
    <source>
        <dbReference type="ARBA" id="ARBA00004370"/>
    </source>
</evidence>
<dbReference type="Gene3D" id="1.10.287.130">
    <property type="match status" value="1"/>
</dbReference>
<dbReference type="Pfam" id="PF02518">
    <property type="entry name" value="HATPase_c"/>
    <property type="match status" value="1"/>
</dbReference>
<dbReference type="InterPro" id="IPR004358">
    <property type="entry name" value="Sig_transdc_His_kin-like_C"/>
</dbReference>
<evidence type="ECO:0000259" key="11">
    <source>
        <dbReference type="PROSITE" id="PS50885"/>
    </source>
</evidence>
<proteinExistence type="predicted"/>
<evidence type="ECO:0000313" key="12">
    <source>
        <dbReference type="EMBL" id="XBO41648.1"/>
    </source>
</evidence>
<dbReference type="PANTHER" id="PTHR44936:SF10">
    <property type="entry name" value="SENSOR PROTEIN RSTB"/>
    <property type="match status" value="1"/>
</dbReference>
<reference evidence="12" key="1">
    <citation type="submission" date="2024-05" db="EMBL/GenBank/DDBJ databases">
        <authorList>
            <person name="Kim S."/>
            <person name="Heo J."/>
            <person name="Choi H."/>
            <person name="Choi Y."/>
            <person name="Kwon S.-W."/>
            <person name="Kim Y."/>
        </authorList>
    </citation>
    <scope>NUCLEOTIDE SEQUENCE</scope>
    <source>
        <strain evidence="12">KACC 23698</strain>
    </source>
</reference>
<dbReference type="InterPro" id="IPR005467">
    <property type="entry name" value="His_kinase_dom"/>
</dbReference>
<dbReference type="PANTHER" id="PTHR44936">
    <property type="entry name" value="SENSOR PROTEIN CREC"/>
    <property type="match status" value="1"/>
</dbReference>
<evidence type="ECO:0000256" key="9">
    <source>
        <dbReference type="SAM" id="Phobius"/>
    </source>
</evidence>